<proteinExistence type="inferred from homology"/>
<dbReference type="STRING" id="199890.A0A182P334"/>
<dbReference type="GO" id="GO:0050909">
    <property type="term" value="P:sensory perception of taste"/>
    <property type="evidence" value="ECO:0007669"/>
    <property type="project" value="InterPro"/>
</dbReference>
<keyword evidence="10" id="KW-1185">Reference proteome</keyword>
<dbReference type="InterPro" id="IPR013604">
    <property type="entry name" value="7TM_chemorcpt"/>
</dbReference>
<feature type="transmembrane region" description="Helical" evidence="8">
    <location>
        <begin position="354"/>
        <end position="372"/>
    </location>
</feature>
<organism evidence="9 10">
    <name type="scientific">Anopheles epiroticus</name>
    <dbReference type="NCBI Taxonomy" id="199890"/>
    <lineage>
        <taxon>Eukaryota</taxon>
        <taxon>Metazoa</taxon>
        <taxon>Ecdysozoa</taxon>
        <taxon>Arthropoda</taxon>
        <taxon>Hexapoda</taxon>
        <taxon>Insecta</taxon>
        <taxon>Pterygota</taxon>
        <taxon>Neoptera</taxon>
        <taxon>Endopterygota</taxon>
        <taxon>Diptera</taxon>
        <taxon>Nematocera</taxon>
        <taxon>Culicoidea</taxon>
        <taxon>Culicidae</taxon>
        <taxon>Anophelinae</taxon>
        <taxon>Anopheles</taxon>
    </lineage>
</organism>
<comment type="similarity">
    <text evidence="8">Belongs to the insect chemoreceptor superfamily. Gustatory receptor (GR) family.</text>
</comment>
<evidence type="ECO:0000313" key="10">
    <source>
        <dbReference type="Proteomes" id="UP000075885"/>
    </source>
</evidence>
<dbReference type="Proteomes" id="UP000075885">
    <property type="component" value="Unassembled WGS sequence"/>
</dbReference>
<dbReference type="GO" id="GO:0005886">
    <property type="term" value="C:plasma membrane"/>
    <property type="evidence" value="ECO:0007669"/>
    <property type="project" value="UniProtKB-SubCell"/>
</dbReference>
<comment type="caution">
    <text evidence="8">Lacks conserved residue(s) required for the propagation of feature annotation.</text>
</comment>
<dbReference type="GO" id="GO:0007635">
    <property type="term" value="P:chemosensory behavior"/>
    <property type="evidence" value="ECO:0007669"/>
    <property type="project" value="TreeGrafter"/>
</dbReference>
<dbReference type="VEuPathDB" id="VectorBase:AEPI001318"/>
<evidence type="ECO:0000256" key="5">
    <source>
        <dbReference type="ARBA" id="ARBA00023136"/>
    </source>
</evidence>
<dbReference type="GO" id="GO:0043025">
    <property type="term" value="C:neuronal cell body"/>
    <property type="evidence" value="ECO:0007669"/>
    <property type="project" value="TreeGrafter"/>
</dbReference>
<keyword evidence="3 8" id="KW-0812">Transmembrane</keyword>
<dbReference type="GO" id="GO:0030424">
    <property type="term" value="C:axon"/>
    <property type="evidence" value="ECO:0007669"/>
    <property type="project" value="TreeGrafter"/>
</dbReference>
<keyword evidence="5 8" id="KW-0472">Membrane</keyword>
<accession>A0A182P334</accession>
<evidence type="ECO:0000256" key="2">
    <source>
        <dbReference type="ARBA" id="ARBA00022475"/>
    </source>
</evidence>
<dbReference type="GO" id="GO:0030425">
    <property type="term" value="C:dendrite"/>
    <property type="evidence" value="ECO:0007669"/>
    <property type="project" value="TreeGrafter"/>
</dbReference>
<evidence type="ECO:0000256" key="4">
    <source>
        <dbReference type="ARBA" id="ARBA00022989"/>
    </source>
</evidence>
<keyword evidence="7 8" id="KW-0807">Transducer</keyword>
<dbReference type="AlphaFoldDB" id="A0A182P334"/>
<evidence type="ECO:0000256" key="7">
    <source>
        <dbReference type="ARBA" id="ARBA00023224"/>
    </source>
</evidence>
<feature type="transmembrane region" description="Helical" evidence="8">
    <location>
        <begin position="70"/>
        <end position="96"/>
    </location>
</feature>
<evidence type="ECO:0000313" key="9">
    <source>
        <dbReference type="EnsemblMetazoa" id="AEPI001318-PE"/>
    </source>
</evidence>
<comment type="function">
    <text evidence="8">Gustatory receptor which mediates acceptance or avoidance behavior, depending on its substrates.</text>
</comment>
<evidence type="ECO:0000256" key="3">
    <source>
        <dbReference type="ARBA" id="ARBA00022692"/>
    </source>
</evidence>
<dbReference type="GO" id="GO:0007165">
    <property type="term" value="P:signal transduction"/>
    <property type="evidence" value="ECO:0007669"/>
    <property type="project" value="UniProtKB-KW"/>
</dbReference>
<dbReference type="Pfam" id="PF08395">
    <property type="entry name" value="7tm_7"/>
    <property type="match status" value="1"/>
</dbReference>
<sequence length="397" mass="45775">MSACVGQNRYIFKILSVVYFIPVSYDTTENRFVVRRSNCVSLAIGLLLSVAYIYHDYFFVLVSYNVNNSAFTLAVFILEITVFAFVPLLAVCNSFIHRKRILQLLNVLFTDEAVLDVGRGQGAVKSLQFFAITARYLKVLYTFMALLFACSLLNRKSFSYMLLEVTLVSRFLLALQYLYLYYLCVGMVRLRMKQLKLLLLEHRQRGDGFDQVWGLFVERFQRYAAQIGPIGRCLSVPMLSMLLQACIELAYFAYECFRVLNTGEILDVNYNNVPHWFITQCWQLLHCNALLLIVPICEQASNEVEETALCTRHFDDYRLQNTRAAKQIQKFLLKNLHQKKKFSACGFFDIDNTVIYMVFSSIVTYLVILIQFKQLETDLTQSPGSFNVTNNGTTVDP</sequence>
<comment type="subcellular location">
    <subcellularLocation>
        <location evidence="1 8">Cell membrane</location>
        <topology evidence="1 8">Multi-pass membrane protein</topology>
    </subcellularLocation>
</comment>
<evidence type="ECO:0000256" key="1">
    <source>
        <dbReference type="ARBA" id="ARBA00004651"/>
    </source>
</evidence>
<name>A0A182P334_9DIPT</name>
<reference evidence="9" key="2">
    <citation type="submission" date="2020-05" db="UniProtKB">
        <authorList>
            <consortium name="EnsemblMetazoa"/>
        </authorList>
    </citation>
    <scope>IDENTIFICATION</scope>
    <source>
        <strain evidence="9">Epiroticus2</strain>
    </source>
</reference>
<dbReference type="PANTHER" id="PTHR21143:SF134">
    <property type="entry name" value="GUSTATORY RECEPTOR"/>
    <property type="match status" value="1"/>
</dbReference>
<keyword evidence="4 8" id="KW-1133">Transmembrane helix</keyword>
<feature type="transmembrane region" description="Helical" evidence="8">
    <location>
        <begin position="40"/>
        <end position="64"/>
    </location>
</feature>
<evidence type="ECO:0000256" key="8">
    <source>
        <dbReference type="RuleBase" id="RU363108"/>
    </source>
</evidence>
<evidence type="ECO:0000256" key="6">
    <source>
        <dbReference type="ARBA" id="ARBA00023170"/>
    </source>
</evidence>
<keyword evidence="2 8" id="KW-1003">Cell membrane</keyword>
<feature type="transmembrane region" description="Helical" evidence="8">
    <location>
        <begin position="167"/>
        <end position="188"/>
    </location>
</feature>
<dbReference type="PANTHER" id="PTHR21143">
    <property type="entry name" value="INVERTEBRATE GUSTATORY RECEPTOR"/>
    <property type="match status" value="1"/>
</dbReference>
<reference evidence="10" key="1">
    <citation type="submission" date="2013-03" db="EMBL/GenBank/DDBJ databases">
        <title>The Genome Sequence of Anopheles epiroticus epiroticus2.</title>
        <authorList>
            <consortium name="The Broad Institute Genomics Platform"/>
            <person name="Neafsey D.E."/>
            <person name="Howell P."/>
            <person name="Walker B."/>
            <person name="Young S.K."/>
            <person name="Zeng Q."/>
            <person name="Gargeya S."/>
            <person name="Fitzgerald M."/>
            <person name="Haas B."/>
            <person name="Abouelleil A."/>
            <person name="Allen A.W."/>
            <person name="Alvarado L."/>
            <person name="Arachchi H.M."/>
            <person name="Berlin A.M."/>
            <person name="Chapman S.B."/>
            <person name="Gainer-Dewar J."/>
            <person name="Goldberg J."/>
            <person name="Griggs A."/>
            <person name="Gujja S."/>
            <person name="Hansen M."/>
            <person name="Howarth C."/>
            <person name="Imamovic A."/>
            <person name="Ireland A."/>
            <person name="Larimer J."/>
            <person name="McCowan C."/>
            <person name="Murphy C."/>
            <person name="Pearson M."/>
            <person name="Poon T.W."/>
            <person name="Priest M."/>
            <person name="Roberts A."/>
            <person name="Saif S."/>
            <person name="Shea T."/>
            <person name="Sisk P."/>
            <person name="Sykes S."/>
            <person name="Wortman J."/>
            <person name="Nusbaum C."/>
            <person name="Birren B."/>
        </authorList>
    </citation>
    <scope>NUCLEOTIDE SEQUENCE [LARGE SCALE GENOMIC DNA]</scope>
    <source>
        <strain evidence="10">Epiroticus2</strain>
    </source>
</reference>
<dbReference type="GO" id="GO:0008049">
    <property type="term" value="P:male courtship behavior"/>
    <property type="evidence" value="ECO:0007669"/>
    <property type="project" value="TreeGrafter"/>
</dbReference>
<dbReference type="EnsemblMetazoa" id="AEPI001318-RE">
    <property type="protein sequence ID" value="AEPI001318-PE"/>
    <property type="gene ID" value="AEPI001318"/>
</dbReference>
<feature type="transmembrane region" description="Helical" evidence="8">
    <location>
        <begin position="136"/>
        <end position="155"/>
    </location>
</feature>
<keyword evidence="6 8" id="KW-0675">Receptor</keyword>
<protein>
    <recommendedName>
        <fullName evidence="8">Gustatory receptor</fullName>
    </recommendedName>
</protein>